<sequence length="206" mass="22990">MLDFSTLLFRAPALLIALTIHEYAHACVSDSLGDPTPGLQGRLTLNPLAHLDIIGTLMLVLCGFGWAKPVEIDPRYYKDFRSGQLKVAAAGPVANLFLCFVAVLIMTARGSLGMSSNMVNQFLYWLMLYNVWFAFFNLIPIPPLDGSKILETFMDYETAYKYENFVGRYGFIVLILVVYSGISNLIIGPLASWFLHLCYGIANILF</sequence>
<gene>
    <name evidence="15" type="ORF">SAMN04487864_10960</name>
</gene>
<dbReference type="PANTHER" id="PTHR35864:SF1">
    <property type="entry name" value="ZINC METALLOPROTEASE YWHC-RELATED"/>
    <property type="match status" value="1"/>
</dbReference>
<keyword evidence="8" id="KW-0378">Hydrolase</keyword>
<evidence type="ECO:0000256" key="1">
    <source>
        <dbReference type="ARBA" id="ARBA00001947"/>
    </source>
</evidence>
<evidence type="ECO:0000256" key="4">
    <source>
        <dbReference type="ARBA" id="ARBA00022475"/>
    </source>
</evidence>
<evidence type="ECO:0000256" key="9">
    <source>
        <dbReference type="ARBA" id="ARBA00022833"/>
    </source>
</evidence>
<evidence type="ECO:0000256" key="13">
    <source>
        <dbReference type="SAM" id="Phobius"/>
    </source>
</evidence>
<dbReference type="OrthoDB" id="9800627at2"/>
<keyword evidence="6 13" id="KW-0812">Transmembrane</keyword>
<dbReference type="GO" id="GO:0008237">
    <property type="term" value="F:metallopeptidase activity"/>
    <property type="evidence" value="ECO:0007669"/>
    <property type="project" value="UniProtKB-KW"/>
</dbReference>
<evidence type="ECO:0000256" key="2">
    <source>
        <dbReference type="ARBA" id="ARBA00004651"/>
    </source>
</evidence>
<keyword evidence="11" id="KW-0482">Metalloprotease</keyword>
<keyword evidence="16" id="KW-1185">Reference proteome</keyword>
<comment type="cofactor">
    <cofactor evidence="1">
        <name>Zn(2+)</name>
        <dbReference type="ChEBI" id="CHEBI:29105"/>
    </cofactor>
</comment>
<keyword evidence="5 15" id="KW-0645">Protease</keyword>
<dbReference type="RefSeq" id="WP_093730540.1">
    <property type="nucleotide sequence ID" value="NZ_FMYW01000009.1"/>
</dbReference>
<comment type="similarity">
    <text evidence="3">Belongs to the peptidase M50B family.</text>
</comment>
<dbReference type="CDD" id="cd06158">
    <property type="entry name" value="S2P-M50_like_1"/>
    <property type="match status" value="1"/>
</dbReference>
<dbReference type="PANTHER" id="PTHR35864">
    <property type="entry name" value="ZINC METALLOPROTEASE MJ0611-RELATED"/>
    <property type="match status" value="1"/>
</dbReference>
<dbReference type="GO" id="GO:0046872">
    <property type="term" value="F:metal ion binding"/>
    <property type="evidence" value="ECO:0007669"/>
    <property type="project" value="UniProtKB-KW"/>
</dbReference>
<feature type="transmembrane region" description="Helical" evidence="13">
    <location>
        <begin position="165"/>
        <end position="187"/>
    </location>
</feature>
<keyword evidence="12 13" id="KW-0472">Membrane</keyword>
<keyword evidence="10 13" id="KW-1133">Transmembrane helix</keyword>
<dbReference type="Pfam" id="PF02163">
    <property type="entry name" value="Peptidase_M50"/>
    <property type="match status" value="1"/>
</dbReference>
<evidence type="ECO:0000313" key="16">
    <source>
        <dbReference type="Proteomes" id="UP000198943"/>
    </source>
</evidence>
<evidence type="ECO:0000259" key="14">
    <source>
        <dbReference type="Pfam" id="PF02163"/>
    </source>
</evidence>
<keyword evidence="9" id="KW-0862">Zinc</keyword>
<evidence type="ECO:0000256" key="7">
    <source>
        <dbReference type="ARBA" id="ARBA00022723"/>
    </source>
</evidence>
<evidence type="ECO:0000256" key="11">
    <source>
        <dbReference type="ARBA" id="ARBA00023049"/>
    </source>
</evidence>
<dbReference type="EMBL" id="FMYW01000009">
    <property type="protein sequence ID" value="SDC53260.1"/>
    <property type="molecule type" value="Genomic_DNA"/>
</dbReference>
<protein>
    <submittedName>
        <fullName evidence="15">Zn-dependent protease (Includes SpoIVFB)</fullName>
    </submittedName>
</protein>
<dbReference type="GO" id="GO:0006508">
    <property type="term" value="P:proteolysis"/>
    <property type="evidence" value="ECO:0007669"/>
    <property type="project" value="UniProtKB-KW"/>
</dbReference>
<feature type="transmembrane region" description="Helical" evidence="13">
    <location>
        <begin position="122"/>
        <end position="144"/>
    </location>
</feature>
<evidence type="ECO:0000256" key="3">
    <source>
        <dbReference type="ARBA" id="ARBA00007931"/>
    </source>
</evidence>
<feature type="transmembrane region" description="Helical" evidence="13">
    <location>
        <begin position="50"/>
        <end position="67"/>
    </location>
</feature>
<comment type="subcellular location">
    <subcellularLocation>
        <location evidence="2">Cell membrane</location>
        <topology evidence="2">Multi-pass membrane protein</topology>
    </subcellularLocation>
</comment>
<proteinExistence type="inferred from homology"/>
<dbReference type="GO" id="GO:0005886">
    <property type="term" value="C:plasma membrane"/>
    <property type="evidence" value="ECO:0007669"/>
    <property type="project" value="UniProtKB-SubCell"/>
</dbReference>
<name>A0A1G6MCR9_9FIRM</name>
<feature type="transmembrane region" description="Helical" evidence="13">
    <location>
        <begin position="87"/>
        <end position="110"/>
    </location>
</feature>
<accession>A0A1G6MCR9</accession>
<keyword evidence="4" id="KW-1003">Cell membrane</keyword>
<organism evidence="15 16">
    <name type="scientific">Succiniclasticum ruminis</name>
    <dbReference type="NCBI Taxonomy" id="40841"/>
    <lineage>
        <taxon>Bacteria</taxon>
        <taxon>Bacillati</taxon>
        <taxon>Bacillota</taxon>
        <taxon>Negativicutes</taxon>
        <taxon>Acidaminococcales</taxon>
        <taxon>Acidaminococcaceae</taxon>
        <taxon>Succiniclasticum</taxon>
    </lineage>
</organism>
<evidence type="ECO:0000256" key="10">
    <source>
        <dbReference type="ARBA" id="ARBA00022989"/>
    </source>
</evidence>
<evidence type="ECO:0000256" key="6">
    <source>
        <dbReference type="ARBA" id="ARBA00022692"/>
    </source>
</evidence>
<feature type="domain" description="Peptidase M50" evidence="14">
    <location>
        <begin position="117"/>
        <end position="176"/>
    </location>
</feature>
<dbReference type="AlphaFoldDB" id="A0A1G6MCR9"/>
<dbReference type="Proteomes" id="UP000198943">
    <property type="component" value="Unassembled WGS sequence"/>
</dbReference>
<dbReference type="InterPro" id="IPR044537">
    <property type="entry name" value="Rip2-like"/>
</dbReference>
<evidence type="ECO:0000256" key="5">
    <source>
        <dbReference type="ARBA" id="ARBA00022670"/>
    </source>
</evidence>
<reference evidence="16" key="1">
    <citation type="submission" date="2016-10" db="EMBL/GenBank/DDBJ databases">
        <authorList>
            <person name="Varghese N."/>
            <person name="Submissions S."/>
        </authorList>
    </citation>
    <scope>NUCLEOTIDE SEQUENCE [LARGE SCALE GENOMIC DNA]</scope>
    <source>
        <strain evidence="16">DSM 11005</strain>
    </source>
</reference>
<dbReference type="InterPro" id="IPR008915">
    <property type="entry name" value="Peptidase_M50"/>
</dbReference>
<dbReference type="InterPro" id="IPR052348">
    <property type="entry name" value="Metallopeptidase_M50B"/>
</dbReference>
<evidence type="ECO:0000256" key="8">
    <source>
        <dbReference type="ARBA" id="ARBA00022801"/>
    </source>
</evidence>
<evidence type="ECO:0000256" key="12">
    <source>
        <dbReference type="ARBA" id="ARBA00023136"/>
    </source>
</evidence>
<evidence type="ECO:0000313" key="15">
    <source>
        <dbReference type="EMBL" id="SDC53260.1"/>
    </source>
</evidence>
<keyword evidence="7" id="KW-0479">Metal-binding</keyword>